<name>A0A564ZEF3_9BACT</name>
<proteinExistence type="predicted"/>
<organism evidence="2 3">
    <name type="scientific">Candidatus Methylomirabilis lanthanidiphila</name>
    <dbReference type="NCBI Taxonomy" id="2211376"/>
    <lineage>
        <taxon>Bacteria</taxon>
        <taxon>Candidatus Methylomirabilota</taxon>
        <taxon>Candidatus Methylomirabilia</taxon>
        <taxon>Candidatus Methylomirabilales</taxon>
        <taxon>Candidatus Methylomirabilaceae</taxon>
        <taxon>Candidatus Methylomirabilis</taxon>
    </lineage>
</organism>
<dbReference type="Proteomes" id="UP000334340">
    <property type="component" value="Unassembled WGS sequence"/>
</dbReference>
<dbReference type="AlphaFoldDB" id="A0A564ZEF3"/>
<sequence length="118" mass="12548">MPKKVVATMIAILATLAFLIGTAFAAVKTITGEVVSAEPLAKVLVINTGATDMTFRMTKKAAMLISHIFTDFLEEQEMAFNVVEHATGALANLRPGDKVTVSYTEADGTLTAQSITKD</sequence>
<accession>A0A564ZEF3</accession>
<feature type="signal peptide" evidence="1">
    <location>
        <begin position="1"/>
        <end position="25"/>
    </location>
</feature>
<keyword evidence="1" id="KW-0732">Signal</keyword>
<evidence type="ECO:0000313" key="3">
    <source>
        <dbReference type="Proteomes" id="UP000334340"/>
    </source>
</evidence>
<feature type="chain" id="PRO_5021890468" description="DUF5666 domain-containing protein" evidence="1">
    <location>
        <begin position="26"/>
        <end position="118"/>
    </location>
</feature>
<dbReference type="EMBL" id="CABIKM010000001">
    <property type="protein sequence ID" value="VUZ83699.1"/>
    <property type="molecule type" value="Genomic_DNA"/>
</dbReference>
<gene>
    <name evidence="2" type="ORF">MELA_00052</name>
</gene>
<evidence type="ECO:0000256" key="1">
    <source>
        <dbReference type="SAM" id="SignalP"/>
    </source>
</evidence>
<evidence type="ECO:0000313" key="2">
    <source>
        <dbReference type="EMBL" id="VUZ83699.1"/>
    </source>
</evidence>
<protein>
    <recommendedName>
        <fullName evidence="4">DUF5666 domain-containing protein</fullName>
    </recommendedName>
</protein>
<evidence type="ECO:0008006" key="4">
    <source>
        <dbReference type="Google" id="ProtNLM"/>
    </source>
</evidence>
<keyword evidence="3" id="KW-1185">Reference proteome</keyword>
<reference evidence="2 3" key="1">
    <citation type="submission" date="2019-07" db="EMBL/GenBank/DDBJ databases">
        <authorList>
            <person name="Cremers G."/>
        </authorList>
    </citation>
    <scope>NUCLEOTIDE SEQUENCE [LARGE SCALE GENOMIC DNA]</scope>
</reference>